<dbReference type="SUPFAM" id="SSF47413">
    <property type="entry name" value="lambda repressor-like DNA-binding domains"/>
    <property type="match status" value="1"/>
</dbReference>
<accession>A0A7G6YHB1</accession>
<organism evidence="2 3">
    <name type="scientific">Leifsonia shinshuensis</name>
    <dbReference type="NCBI Taxonomy" id="150026"/>
    <lineage>
        <taxon>Bacteria</taxon>
        <taxon>Bacillati</taxon>
        <taxon>Actinomycetota</taxon>
        <taxon>Actinomycetes</taxon>
        <taxon>Micrococcales</taxon>
        <taxon>Microbacteriaceae</taxon>
        <taxon>Leifsonia</taxon>
    </lineage>
</organism>
<dbReference type="CDD" id="cd00093">
    <property type="entry name" value="HTH_XRE"/>
    <property type="match status" value="1"/>
</dbReference>
<dbReference type="AlphaFoldDB" id="A0A7G6YHB1"/>
<reference evidence="3" key="1">
    <citation type="submission" date="2019-09" db="EMBL/GenBank/DDBJ databases">
        <title>Antimicrobial potential of Antarctic Bacteria.</title>
        <authorList>
            <person name="Benaud N."/>
            <person name="Edwards R.J."/>
            <person name="Ferrari B.C."/>
        </authorList>
    </citation>
    <scope>NUCLEOTIDE SEQUENCE [LARGE SCALE GENOMIC DNA]</scope>
    <source>
        <strain evidence="3">INR9</strain>
        <plasmid evidence="3">unnamed1</plasmid>
    </source>
</reference>
<sequence length="83" mass="8758">MAGFELDLVRKAAGLTQGQVGERLEKSFKTVSKFEREADRMTLTSLRSYLVAVGADSATISVTVGGEVIELPLDLTPAAAGES</sequence>
<dbReference type="InterPro" id="IPR010982">
    <property type="entry name" value="Lambda_DNA-bd_dom_sf"/>
</dbReference>
<evidence type="ECO:0000313" key="2">
    <source>
        <dbReference type="EMBL" id="QNE37876.1"/>
    </source>
</evidence>
<name>A0A7G6YHB1_9MICO</name>
<dbReference type="Proteomes" id="UP000515511">
    <property type="component" value="Plasmid unnamed1"/>
</dbReference>
<dbReference type="EMBL" id="CP043642">
    <property type="protein sequence ID" value="QNE37876.1"/>
    <property type="molecule type" value="Genomic_DNA"/>
</dbReference>
<geneLocation type="plasmid" evidence="2 3">
    <name>unnamed1</name>
</geneLocation>
<proteinExistence type="predicted"/>
<dbReference type="RefSeq" id="WP_185279146.1">
    <property type="nucleotide sequence ID" value="NZ_CP043642.1"/>
</dbReference>
<evidence type="ECO:0000259" key="1">
    <source>
        <dbReference type="PROSITE" id="PS50943"/>
    </source>
</evidence>
<evidence type="ECO:0000313" key="3">
    <source>
        <dbReference type="Proteomes" id="UP000515511"/>
    </source>
</evidence>
<keyword evidence="2" id="KW-0614">Plasmid</keyword>
<dbReference type="KEGG" id="lse:F1C12_21565"/>
<dbReference type="GO" id="GO:0003677">
    <property type="term" value="F:DNA binding"/>
    <property type="evidence" value="ECO:0007669"/>
    <property type="project" value="InterPro"/>
</dbReference>
<dbReference type="PROSITE" id="PS50943">
    <property type="entry name" value="HTH_CROC1"/>
    <property type="match status" value="1"/>
</dbReference>
<feature type="domain" description="HTH cro/C1-type" evidence="1">
    <location>
        <begin position="6"/>
        <end position="60"/>
    </location>
</feature>
<dbReference type="Gene3D" id="1.10.260.40">
    <property type="entry name" value="lambda repressor-like DNA-binding domains"/>
    <property type="match status" value="1"/>
</dbReference>
<dbReference type="InterPro" id="IPR001387">
    <property type="entry name" value="Cro/C1-type_HTH"/>
</dbReference>
<protein>
    <submittedName>
        <fullName evidence="2">Helix-turn-helix domain-containing protein</fullName>
    </submittedName>
</protein>
<gene>
    <name evidence="2" type="ORF">F1C12_21565</name>
</gene>